<proteinExistence type="predicted"/>
<evidence type="ECO:0000256" key="1">
    <source>
        <dbReference type="SAM" id="MobiDB-lite"/>
    </source>
</evidence>
<keyword evidence="3" id="KW-1185">Reference proteome</keyword>
<feature type="region of interest" description="Disordered" evidence="1">
    <location>
        <begin position="1004"/>
        <end position="1034"/>
    </location>
</feature>
<dbReference type="AlphaFoldDB" id="A0AAN7PHE2"/>
<accession>A0AAN7PHE2</accession>
<gene>
    <name evidence="2" type="ORF">RN001_005705</name>
</gene>
<feature type="compositionally biased region" description="Polar residues" evidence="1">
    <location>
        <begin position="1006"/>
        <end position="1020"/>
    </location>
</feature>
<feature type="compositionally biased region" description="Low complexity" evidence="1">
    <location>
        <begin position="907"/>
        <end position="922"/>
    </location>
</feature>
<feature type="region of interest" description="Disordered" evidence="1">
    <location>
        <begin position="824"/>
        <end position="876"/>
    </location>
</feature>
<reference evidence="3" key="1">
    <citation type="submission" date="2023-01" db="EMBL/GenBank/DDBJ databases">
        <title>Key to firefly adult light organ development and bioluminescence: homeobox transcription factors regulate luciferase expression and transportation to peroxisome.</title>
        <authorList>
            <person name="Fu X."/>
        </authorList>
    </citation>
    <scope>NUCLEOTIDE SEQUENCE [LARGE SCALE GENOMIC DNA]</scope>
</reference>
<protein>
    <submittedName>
        <fullName evidence="2">Uncharacterized protein</fullName>
    </submittedName>
</protein>
<comment type="caution">
    <text evidence="2">The sequence shown here is derived from an EMBL/GenBank/DDBJ whole genome shotgun (WGS) entry which is preliminary data.</text>
</comment>
<evidence type="ECO:0000313" key="3">
    <source>
        <dbReference type="Proteomes" id="UP001353858"/>
    </source>
</evidence>
<sequence length="1134" mass="129357">MFALVQYIEDSIFHICSVKDIKQSPHGSQKLARWHNRQFYPATVLCYNDNRTVLENTKNHLNHLPIVDLSISLPNRHTHTKDSFNIPATTLVHMSSTEENLMSVSETNLVETRSNNDTIDAASPITSVAEIVFPTVINWSTHSNHSSGARFSPSSPSDSFTTLYSLDATTSTNKINENKTLETLSETSVDMSFENDIVSVTEANTQYDNHDYQFSTLSMDGSPCNDLLIINNEDAHNSPNNHLEDCNTALPDTLISVVVDTLQNETNHCIQFEGSKVRCLKRKKSIPLTYDRNVVVTPSHILNNRQVPDNIPVSFASTSNSRKYFCIYCNKLYAKFPQHLQTSHRNEPAVNMYMLLPKKSVERRKIIETIRRRGDFVHNTFADFNSGELFVARRSKSQFERDSKHYLPCPHCAAFLIRTLCVFMQNTVSLQRLQVRGIYFPKRISKTKIFSILRDDDCVNIIRYDLLVILYGNYMCNKYSFQHHHDMIRNKLRSIGRLLIAAKQLDFTIIDFASMLTPEKFDITIVSIKQVGGINAANTHYKAPTTVLTLSTVCKQACNIWKTECIKCSNSIGKQKVEDFLVLFNVTFPAELGRTAIENRIEQQRHKVVQLPTKDDIIKLVSFLRLKRREWFLKVRNGEVQNLKYAVQQLASYTLVSLMVFNRRRPGELERITLSDFANLQSASTISALGGHFKENQEEILLANRYKRFEIRGKLNRTVPVLVDFEIEACISLIIKNRVKIGISSTNPYVFAFVVLQNRICYVLLLRKQIATECALNDLADNVIHDVASFMGHAVDIHNNIYRRPIEKRDILQMSKILEQMQGDNNISHDDDSSRGNNQSITRDDSENLDDDKESTSSSHSDEETNSLEGSEFNNNEDVLSTEVGEAREKAILTPVHSSDSLQLNHNSSASSYNESSSADDYIPSKKKSKHVSGLQRVCGPKRSWTPEERKAASEHFGKYLLSNKLPSIAKICQKLPHITALNQRSPTSVKTWLYNEMVRKKGRQHLTQTPQSSGNSTATIDGGDGEADTAKNENTNVSIKTMFDDEDTTYTIFRMMKLYVIEMEEGEQIPFHYNKEIDWGNYKSQDLHSPLHEKLAAAKEIRKNKENRETATSREAVWRSRRRHKVGLQVWHA</sequence>
<name>A0AAN7PHE2_9COLE</name>
<feature type="region of interest" description="Disordered" evidence="1">
    <location>
        <begin position="895"/>
        <end position="947"/>
    </location>
</feature>
<dbReference type="PANTHER" id="PTHR33480:SF1">
    <property type="entry name" value="TYR RECOMBINASE DOMAIN-CONTAINING PROTEIN"/>
    <property type="match status" value="1"/>
</dbReference>
<evidence type="ECO:0000313" key="2">
    <source>
        <dbReference type="EMBL" id="KAK4882386.1"/>
    </source>
</evidence>
<feature type="compositionally biased region" description="Polar residues" evidence="1">
    <location>
        <begin position="896"/>
        <end position="906"/>
    </location>
</feature>
<organism evidence="2 3">
    <name type="scientific">Aquatica leii</name>
    <dbReference type="NCBI Taxonomy" id="1421715"/>
    <lineage>
        <taxon>Eukaryota</taxon>
        <taxon>Metazoa</taxon>
        <taxon>Ecdysozoa</taxon>
        <taxon>Arthropoda</taxon>
        <taxon>Hexapoda</taxon>
        <taxon>Insecta</taxon>
        <taxon>Pterygota</taxon>
        <taxon>Neoptera</taxon>
        <taxon>Endopterygota</taxon>
        <taxon>Coleoptera</taxon>
        <taxon>Polyphaga</taxon>
        <taxon>Elateriformia</taxon>
        <taxon>Elateroidea</taxon>
        <taxon>Lampyridae</taxon>
        <taxon>Luciolinae</taxon>
        <taxon>Aquatica</taxon>
    </lineage>
</organism>
<dbReference type="PANTHER" id="PTHR33480">
    <property type="entry name" value="SET DOMAIN-CONTAINING PROTEIN-RELATED"/>
    <property type="match status" value="1"/>
</dbReference>
<dbReference type="Proteomes" id="UP001353858">
    <property type="component" value="Unassembled WGS sequence"/>
</dbReference>
<dbReference type="EMBL" id="JARPUR010000002">
    <property type="protein sequence ID" value="KAK4882386.1"/>
    <property type="molecule type" value="Genomic_DNA"/>
</dbReference>